<dbReference type="SUPFAM" id="SSF56524">
    <property type="entry name" value="Oxidoreductase molybdopterin-binding domain"/>
    <property type="match status" value="1"/>
</dbReference>
<protein>
    <submittedName>
        <fullName evidence="2 3">Oxidoreductase</fullName>
    </submittedName>
</protein>
<evidence type="ECO:0000313" key="5">
    <source>
        <dbReference type="EMBL" id="AKV79811.1"/>
    </source>
</evidence>
<evidence type="ECO:0000313" key="10">
    <source>
        <dbReference type="Proteomes" id="UP000061362"/>
    </source>
</evidence>
<dbReference type="RefSeq" id="WP_012021058.1">
    <property type="nucleotide sequence ID" value="NZ_AP019770.1"/>
</dbReference>
<dbReference type="PATRIC" id="fig|43687.5.peg.1152"/>
<name>A0A088E686_9CREN</name>
<dbReference type="EMBL" id="CP008822">
    <property type="protein sequence ID" value="AIM27257.1"/>
    <property type="molecule type" value="Genomic_DNA"/>
</dbReference>
<evidence type="ECO:0000313" key="7">
    <source>
        <dbReference type="EMBL" id="AKV84296.1"/>
    </source>
</evidence>
<feature type="domain" description="Oxidoreductase molybdopterin-binding" evidence="1">
    <location>
        <begin position="51"/>
        <end position="196"/>
    </location>
</feature>
<evidence type="ECO:0000313" key="11">
    <source>
        <dbReference type="Proteomes" id="UP000062398"/>
    </source>
</evidence>
<evidence type="ECO:0000313" key="6">
    <source>
        <dbReference type="EMBL" id="AKV82056.1"/>
    </source>
</evidence>
<dbReference type="Proteomes" id="UP000062398">
    <property type="component" value="Chromosome"/>
</dbReference>
<reference evidence="2 8" key="1">
    <citation type="journal article" date="2014" name="J. Bacteriol.">
        <title>Role of an Archaeal PitA Transporter in the Copper and Arsenic Resistance of Metallosphaera sedula, an Extreme Thermoacidophile.</title>
        <authorList>
            <person name="McCarthy S."/>
            <person name="Ai C."/>
            <person name="Wheaton G."/>
            <person name="Tevatia R."/>
            <person name="Eckrich V."/>
            <person name="Kelly R."/>
            <person name="Blum P."/>
        </authorList>
    </citation>
    <scope>NUCLEOTIDE SEQUENCE [LARGE SCALE GENOMIC DNA]</scope>
    <source>
        <strain evidence="2 8">CuR1</strain>
    </source>
</reference>
<dbReference type="PANTHER" id="PTHR43032">
    <property type="entry name" value="PROTEIN-METHIONINE-SULFOXIDE REDUCTASE"/>
    <property type="match status" value="1"/>
</dbReference>
<evidence type="ECO:0000313" key="3">
    <source>
        <dbReference type="EMBL" id="AKV75323.1"/>
    </source>
</evidence>
<dbReference type="Gene3D" id="3.90.420.10">
    <property type="entry name" value="Oxidoreductase, molybdopterin-binding domain"/>
    <property type="match status" value="1"/>
</dbReference>
<dbReference type="Proteomes" id="UP000061362">
    <property type="component" value="Chromosome"/>
</dbReference>
<gene>
    <name evidence="2" type="ORF">HA72_1107</name>
    <name evidence="3" type="ORF">MsedA_1121</name>
    <name evidence="4" type="ORF">MsedB_1123</name>
    <name evidence="5" type="ORF">MsedC_1121</name>
    <name evidence="6" type="ORF">MsedD_1122</name>
    <name evidence="7" type="ORF">MsedE_1124</name>
</gene>
<reference evidence="10 11" key="2">
    <citation type="journal article" date="2015" name="Genome Announc.">
        <title>Complete Genome Sequences of Evolved Arsenate-Resistant Metallosphaera sedula Strains.</title>
        <authorList>
            <person name="Ai C."/>
            <person name="McCarthy S."/>
            <person name="Schackwitz W."/>
            <person name="Martin J."/>
            <person name="Lipzen A."/>
            <person name="Blum P."/>
        </authorList>
    </citation>
    <scope>NUCLEOTIDE SEQUENCE [LARGE SCALE GENOMIC DNA]</scope>
    <source>
        <strain evidence="5 11">ARS120-1</strain>
        <strain evidence="6 10">ARS120-2</strain>
        <strain evidence="3 13">ARS50-1</strain>
        <strain evidence="4 12">ARS50-2</strain>
    </source>
</reference>
<accession>A0A088E686</accession>
<dbReference type="GeneID" id="91755579"/>
<evidence type="ECO:0000313" key="8">
    <source>
        <dbReference type="Proteomes" id="UP000029084"/>
    </source>
</evidence>
<dbReference type="EMBL" id="CP012176">
    <property type="protein sequence ID" value="AKV84296.1"/>
    <property type="molecule type" value="Genomic_DNA"/>
</dbReference>
<evidence type="ECO:0000313" key="9">
    <source>
        <dbReference type="Proteomes" id="UP000056255"/>
    </source>
</evidence>
<dbReference type="EMBL" id="CP012174">
    <property type="protein sequence ID" value="AKV79811.1"/>
    <property type="molecule type" value="Genomic_DNA"/>
</dbReference>
<dbReference type="AlphaFoldDB" id="A0A088E686"/>
<dbReference type="Proteomes" id="UP000056255">
    <property type="component" value="Chromosome"/>
</dbReference>
<dbReference type="Proteomes" id="UP000029084">
    <property type="component" value="Chromosome"/>
</dbReference>
<dbReference type="InterPro" id="IPR000572">
    <property type="entry name" value="OxRdtase_Mopterin-bd_dom"/>
</dbReference>
<dbReference type="Pfam" id="PF00174">
    <property type="entry name" value="Oxidored_molyb"/>
    <property type="match status" value="1"/>
</dbReference>
<evidence type="ECO:0000259" key="1">
    <source>
        <dbReference type="Pfam" id="PF00174"/>
    </source>
</evidence>
<dbReference type="PANTHER" id="PTHR43032:SF4">
    <property type="entry name" value="OXIDOREDUCTASE MOLYBDOPTERIN-BINDING DOMAIN-CONTAINING PROTEIN"/>
    <property type="match status" value="1"/>
</dbReference>
<evidence type="ECO:0000313" key="4">
    <source>
        <dbReference type="EMBL" id="AKV77565.1"/>
    </source>
</evidence>
<dbReference type="OMA" id="GWPVTHY"/>
<dbReference type="EMBL" id="CP012175">
    <property type="protein sequence ID" value="AKV82056.1"/>
    <property type="molecule type" value="Genomic_DNA"/>
</dbReference>
<dbReference type="CDD" id="cd00321">
    <property type="entry name" value="SO_family_Moco"/>
    <property type="match status" value="1"/>
</dbReference>
<organism evidence="2 8">
    <name type="scientific">Metallosphaera sedula</name>
    <dbReference type="NCBI Taxonomy" id="43687"/>
    <lineage>
        <taxon>Archaea</taxon>
        <taxon>Thermoproteota</taxon>
        <taxon>Thermoprotei</taxon>
        <taxon>Sulfolobales</taxon>
        <taxon>Sulfolobaceae</taxon>
        <taxon>Metallosphaera</taxon>
    </lineage>
</organism>
<dbReference type="Proteomes" id="UP000062475">
    <property type="component" value="Chromosome"/>
</dbReference>
<proteinExistence type="predicted"/>
<evidence type="ECO:0000313" key="13">
    <source>
        <dbReference type="Proteomes" id="UP000068832"/>
    </source>
</evidence>
<sequence length="207" mass="23255" precursor="true">MDLKRRRDFLKALVITSSILVLGRLGLNLQSGSHGLTSFSSWYVVQYSNYTPSLSISSYVLTVDGEVQNPLQLTYQDILQMPYQEVQDTIQCVSLPSLLSANVVWRGVPMSYLIEKVNPSSSVIKILAYGADGYVADLPLEKAMKDVLVVYAVDGQNLPVNHGFPVRLAVPGWWGYTYVKWLTRLHFTSRNVLGYWESLGYPDDAKK</sequence>
<dbReference type="OrthoDB" id="24039at2157"/>
<reference evidence="7 9" key="3">
    <citation type="submission" date="2015-07" db="EMBL/GenBank/DDBJ databases">
        <title>Physiological, transcriptional responses and genome re-sequencing of acid resistant extremely thermoacidophilic Metallosphaera sedula SARC-M1.</title>
        <authorList>
            <person name="Ai C."/>
            <person name="McCarthy S."/>
            <person name="Eckrich V."/>
            <person name="Rudrappa D."/>
            <person name="Qiu G."/>
            <person name="Blum P."/>
        </authorList>
    </citation>
    <scope>NUCLEOTIDE SEQUENCE [LARGE SCALE GENOMIC DNA]</scope>
    <source>
        <strain evidence="7 9">SARC-M1</strain>
    </source>
</reference>
<dbReference type="EMBL" id="CP012173">
    <property type="protein sequence ID" value="AKV77565.1"/>
    <property type="molecule type" value="Genomic_DNA"/>
</dbReference>
<dbReference type="InterPro" id="IPR036374">
    <property type="entry name" value="OxRdtase_Mopterin-bd_sf"/>
</dbReference>
<evidence type="ECO:0000313" key="2">
    <source>
        <dbReference type="EMBL" id="AIM27257.1"/>
    </source>
</evidence>
<dbReference type="Proteomes" id="UP000068832">
    <property type="component" value="Chromosome"/>
</dbReference>
<evidence type="ECO:0000313" key="12">
    <source>
        <dbReference type="Proteomes" id="UP000062475"/>
    </source>
</evidence>
<dbReference type="EMBL" id="CP012172">
    <property type="protein sequence ID" value="AKV75323.1"/>
    <property type="molecule type" value="Genomic_DNA"/>
</dbReference>